<dbReference type="Proteomes" id="UP000009097">
    <property type="component" value="Unassembled WGS sequence"/>
</dbReference>
<dbReference type="GeneID" id="28962074"/>
<reference evidence="2" key="2">
    <citation type="journal article" date="2010" name="Nature">
        <title>Comparative genomics reveals mobile pathogenicity chromosomes in Fusarium.</title>
        <authorList>
            <person name="Ma L.J."/>
            <person name="van der Does H.C."/>
            <person name="Borkovich K.A."/>
            <person name="Coleman J.J."/>
            <person name="Daboussi M.J."/>
            <person name="Di Pietro A."/>
            <person name="Dufresne M."/>
            <person name="Freitag M."/>
            <person name="Grabherr M."/>
            <person name="Henrissat B."/>
            <person name="Houterman P.M."/>
            <person name="Kang S."/>
            <person name="Shim W.B."/>
            <person name="Woloshuk C."/>
            <person name="Xie X."/>
            <person name="Xu J.R."/>
            <person name="Antoniw J."/>
            <person name="Baker S.E."/>
            <person name="Bluhm B.H."/>
            <person name="Breakspear A."/>
            <person name="Brown D.W."/>
            <person name="Butchko R.A."/>
            <person name="Chapman S."/>
            <person name="Coulson R."/>
            <person name="Coutinho P.M."/>
            <person name="Danchin E.G."/>
            <person name="Diener A."/>
            <person name="Gale L.R."/>
            <person name="Gardiner D.M."/>
            <person name="Goff S."/>
            <person name="Hammond-Kosack K.E."/>
            <person name="Hilburn K."/>
            <person name="Hua-Van A."/>
            <person name="Jonkers W."/>
            <person name="Kazan K."/>
            <person name="Kodira C.D."/>
            <person name="Koehrsen M."/>
            <person name="Kumar L."/>
            <person name="Lee Y.H."/>
            <person name="Li L."/>
            <person name="Manners J.M."/>
            <person name="Miranda-Saavedra D."/>
            <person name="Mukherjee M."/>
            <person name="Park G."/>
            <person name="Park J."/>
            <person name="Park S.Y."/>
            <person name="Proctor R.H."/>
            <person name="Regev A."/>
            <person name="Ruiz-Roldan M.C."/>
            <person name="Sain D."/>
            <person name="Sakthikumar S."/>
            <person name="Sykes S."/>
            <person name="Schwartz D.C."/>
            <person name="Turgeon B.G."/>
            <person name="Wapinski I."/>
            <person name="Yoder O."/>
            <person name="Young S."/>
            <person name="Zeng Q."/>
            <person name="Zhou S."/>
            <person name="Galagan J."/>
            <person name="Cuomo C.A."/>
            <person name="Kistler H.C."/>
            <person name="Rep M."/>
        </authorList>
    </citation>
    <scope>NUCLEOTIDE SEQUENCE [LARGE SCALE GENOMIC DNA]</scope>
    <source>
        <strain evidence="2">4287</strain>
    </source>
</reference>
<reference evidence="2" key="1">
    <citation type="submission" date="2007-04" db="EMBL/GenBank/DDBJ databases">
        <authorList>
            <consortium name="The Broad Institute Genome Sequencing Platform"/>
            <person name="Birren B."/>
            <person name="Lander E."/>
            <person name="Galagan J."/>
            <person name="Nusbaum C."/>
            <person name="Devon K."/>
            <person name="Ma L.-J."/>
            <person name="Jaffe D."/>
            <person name="Butler J."/>
            <person name="Alvarez P."/>
            <person name="Gnerre S."/>
            <person name="Grabherr M."/>
            <person name="Kleber M."/>
            <person name="Mauceli E."/>
            <person name="Brockman W."/>
            <person name="MacCallum I.A."/>
            <person name="Young S."/>
            <person name="LaButti K."/>
            <person name="DeCaprio D."/>
            <person name="Crawford M."/>
            <person name="Koehrsen M."/>
            <person name="Engels R."/>
            <person name="Montgomery P."/>
            <person name="Pearson M."/>
            <person name="Howarth C."/>
            <person name="Larson L."/>
            <person name="White J."/>
            <person name="O'Leary S."/>
            <person name="Kodira C."/>
            <person name="Zeng Q."/>
            <person name="Yandava C."/>
            <person name="Alvarado L."/>
            <person name="Kistler C."/>
            <person name="Shim W.-B."/>
            <person name="Kang S."/>
            <person name="Woloshuk C."/>
        </authorList>
    </citation>
    <scope>NUCLEOTIDE SEQUENCE</scope>
    <source>
        <strain evidence="2">4287</strain>
    </source>
</reference>
<dbReference type="RefSeq" id="XP_018253576.1">
    <property type="nucleotide sequence ID" value="XM_018401702.1"/>
</dbReference>
<dbReference type="VEuPathDB" id="FungiDB:FOXG_20939"/>
<sequence>MNSLVTGHNTSCGKELVWVGDDIQKVDDSIIKECVIVRPINVNGHHLGPLKVLETGLRSMKTSSFLE</sequence>
<protein>
    <submittedName>
        <fullName evidence="2">Uncharacterized protein</fullName>
    </submittedName>
</protein>
<evidence type="ECO:0000313" key="3">
    <source>
        <dbReference type="Proteomes" id="UP000009097"/>
    </source>
</evidence>
<name>A0A0J9VXN5_FUSO4</name>
<evidence type="ECO:0000313" key="2">
    <source>
        <dbReference type="EMBL" id="KNB15531.1"/>
    </source>
</evidence>
<proteinExistence type="predicted"/>
<evidence type="ECO:0000313" key="1">
    <source>
        <dbReference type="EMBL" id="KNB13829.1"/>
    </source>
</evidence>
<dbReference type="AlphaFoldDB" id="A0A0J9VXN5"/>
<organism evidence="2 3">
    <name type="scientific">Fusarium oxysporum f. sp. lycopersici (strain 4287 / CBS 123668 / FGSC 9935 / NRRL 34936)</name>
    <name type="common">Fusarium vascular wilt of tomato</name>
    <dbReference type="NCBI Taxonomy" id="426428"/>
    <lineage>
        <taxon>Eukaryota</taxon>
        <taxon>Fungi</taxon>
        <taxon>Dikarya</taxon>
        <taxon>Ascomycota</taxon>
        <taxon>Pezizomycotina</taxon>
        <taxon>Sordariomycetes</taxon>
        <taxon>Hypocreomycetidae</taxon>
        <taxon>Hypocreales</taxon>
        <taxon>Nectriaceae</taxon>
        <taxon>Fusarium</taxon>
        <taxon>Fusarium oxysporum species complex</taxon>
    </lineage>
</organism>
<gene>
    <name evidence="1" type="ORF">FOXG_20939</name>
    <name evidence="2" type="ORF">FOXG_21368</name>
</gene>
<dbReference type="KEGG" id="fox:FOXG_21368"/>
<dbReference type="EMBL" id="DS231713">
    <property type="protein sequence ID" value="KNB13829.1"/>
    <property type="molecule type" value="Genomic_DNA"/>
</dbReference>
<dbReference type="RefSeq" id="XP_018251874.1">
    <property type="nucleotide sequence ID" value="XM_018401266.1"/>
</dbReference>
<accession>A0A0J9VXN5</accession>
<dbReference type="GeneID" id="28961645"/>
<dbReference type="KEGG" id="fox:FOXG_20939"/>
<dbReference type="EMBL" id="DS231716">
    <property type="protein sequence ID" value="KNB15531.1"/>
    <property type="molecule type" value="Genomic_DNA"/>
</dbReference>
<dbReference type="VEuPathDB" id="FungiDB:FOXG_21368"/>